<sequence length="165" mass="17767">MGVASQYMDFKVPRITALDPAGPFFDHVATKSEKLDKDDALVVDVIHTNSLLLGTEGPDGTIDFYVNGGTAQPKCSNQSLPVPGDNVVLNTWNVVSTVISDLLQHALSSALKTSGCDHHRSYQIFAHSINPKNKFLSFMCSSVQHARSQTCGGKLGYAGYHLGDT</sequence>
<organism evidence="6 7">
    <name type="scientific">Diaphorina citri</name>
    <name type="common">Asian citrus psyllid</name>
    <dbReference type="NCBI Taxonomy" id="121845"/>
    <lineage>
        <taxon>Eukaryota</taxon>
        <taxon>Metazoa</taxon>
        <taxon>Ecdysozoa</taxon>
        <taxon>Arthropoda</taxon>
        <taxon>Hexapoda</taxon>
        <taxon>Insecta</taxon>
        <taxon>Pterygota</taxon>
        <taxon>Neoptera</taxon>
        <taxon>Paraneoptera</taxon>
        <taxon>Hemiptera</taxon>
        <taxon>Sternorrhyncha</taxon>
        <taxon>Psylloidea</taxon>
        <taxon>Psyllidae</taxon>
        <taxon>Diaphorininae</taxon>
        <taxon>Diaphorina</taxon>
    </lineage>
</organism>
<dbReference type="PANTHER" id="PTHR11610:SF173">
    <property type="entry name" value="LIPASE DOMAIN-CONTAINING PROTEIN-RELATED"/>
    <property type="match status" value="1"/>
</dbReference>
<evidence type="ECO:0000256" key="3">
    <source>
        <dbReference type="ARBA" id="ARBA00022525"/>
    </source>
</evidence>
<dbReference type="Proteomes" id="UP000079169">
    <property type="component" value="Unplaced"/>
</dbReference>
<keyword evidence="3" id="KW-0964">Secreted</keyword>
<dbReference type="InterPro" id="IPR000734">
    <property type="entry name" value="TAG_lipase"/>
</dbReference>
<comment type="subcellular location">
    <subcellularLocation>
        <location evidence="1">Secreted</location>
    </subcellularLocation>
</comment>
<dbReference type="GO" id="GO:0016298">
    <property type="term" value="F:lipase activity"/>
    <property type="evidence" value="ECO:0007669"/>
    <property type="project" value="InterPro"/>
</dbReference>
<reference evidence="7" key="1">
    <citation type="submission" date="2025-08" db="UniProtKB">
        <authorList>
            <consortium name="RefSeq"/>
        </authorList>
    </citation>
    <scope>IDENTIFICATION</scope>
</reference>
<dbReference type="AlphaFoldDB" id="A0A3Q0J5K4"/>
<evidence type="ECO:0000313" key="6">
    <source>
        <dbReference type="Proteomes" id="UP000079169"/>
    </source>
</evidence>
<evidence type="ECO:0000259" key="5">
    <source>
        <dbReference type="Pfam" id="PF00151"/>
    </source>
</evidence>
<dbReference type="PANTHER" id="PTHR11610">
    <property type="entry name" value="LIPASE"/>
    <property type="match status" value="1"/>
</dbReference>
<dbReference type="RefSeq" id="XP_026683767.1">
    <property type="nucleotide sequence ID" value="XM_026827966.1"/>
</dbReference>
<gene>
    <name evidence="7" type="primary">LOC103515203</name>
</gene>
<dbReference type="GeneID" id="103515203"/>
<keyword evidence="6" id="KW-1185">Reference proteome</keyword>
<dbReference type="Gene3D" id="3.40.50.1820">
    <property type="entry name" value="alpha/beta hydrolase"/>
    <property type="match status" value="1"/>
</dbReference>
<proteinExistence type="inferred from homology"/>
<dbReference type="STRING" id="121845.A0A3Q0J5K4"/>
<feature type="domain" description="Lipase" evidence="5">
    <location>
        <begin position="2"/>
        <end position="151"/>
    </location>
</feature>
<accession>A0A3Q0J5K4</accession>
<dbReference type="GO" id="GO:0017171">
    <property type="term" value="F:serine hydrolase activity"/>
    <property type="evidence" value="ECO:0007669"/>
    <property type="project" value="TreeGrafter"/>
</dbReference>
<dbReference type="InterPro" id="IPR029058">
    <property type="entry name" value="AB_hydrolase_fold"/>
</dbReference>
<evidence type="ECO:0000256" key="2">
    <source>
        <dbReference type="ARBA" id="ARBA00010701"/>
    </source>
</evidence>
<evidence type="ECO:0000256" key="1">
    <source>
        <dbReference type="ARBA" id="ARBA00004613"/>
    </source>
</evidence>
<dbReference type="KEGG" id="dci:103515203"/>
<name>A0A3Q0J5K4_DIACI</name>
<evidence type="ECO:0000313" key="7">
    <source>
        <dbReference type="RefSeq" id="XP_026683767.1"/>
    </source>
</evidence>
<dbReference type="GO" id="GO:0016042">
    <property type="term" value="P:lipid catabolic process"/>
    <property type="evidence" value="ECO:0007669"/>
    <property type="project" value="TreeGrafter"/>
</dbReference>
<protein>
    <submittedName>
        <fullName evidence="7">Pancreatic lipase-related protein 3-like</fullName>
    </submittedName>
</protein>
<evidence type="ECO:0000256" key="4">
    <source>
        <dbReference type="RuleBase" id="RU004262"/>
    </source>
</evidence>
<comment type="similarity">
    <text evidence="2 4">Belongs to the AB hydrolase superfamily. Lipase family.</text>
</comment>
<dbReference type="GO" id="GO:0005615">
    <property type="term" value="C:extracellular space"/>
    <property type="evidence" value="ECO:0007669"/>
    <property type="project" value="TreeGrafter"/>
</dbReference>
<dbReference type="Pfam" id="PF00151">
    <property type="entry name" value="Lipase"/>
    <property type="match status" value="1"/>
</dbReference>
<dbReference type="SUPFAM" id="SSF53474">
    <property type="entry name" value="alpha/beta-Hydrolases"/>
    <property type="match status" value="1"/>
</dbReference>
<dbReference type="InterPro" id="IPR013818">
    <property type="entry name" value="Lipase"/>
</dbReference>
<dbReference type="PaxDb" id="121845-A0A3Q0J5K4"/>